<feature type="region of interest" description="Disordered" evidence="6">
    <location>
        <begin position="1"/>
        <end position="38"/>
    </location>
</feature>
<dbReference type="Gene3D" id="1.20.58.190">
    <property type="entry name" value="Translin, domain 1"/>
    <property type="match status" value="1"/>
</dbReference>
<evidence type="ECO:0000256" key="3">
    <source>
        <dbReference type="ARBA" id="ARBA00005902"/>
    </source>
</evidence>
<organism evidence="7 8">
    <name type="scientific">Microthlaspi erraticum</name>
    <dbReference type="NCBI Taxonomy" id="1685480"/>
    <lineage>
        <taxon>Eukaryota</taxon>
        <taxon>Viridiplantae</taxon>
        <taxon>Streptophyta</taxon>
        <taxon>Embryophyta</taxon>
        <taxon>Tracheophyta</taxon>
        <taxon>Spermatophyta</taxon>
        <taxon>Magnoliopsida</taxon>
        <taxon>eudicotyledons</taxon>
        <taxon>Gunneridae</taxon>
        <taxon>Pentapetalae</taxon>
        <taxon>rosids</taxon>
        <taxon>malvids</taxon>
        <taxon>Brassicales</taxon>
        <taxon>Brassicaceae</taxon>
        <taxon>Coluteocarpeae</taxon>
        <taxon>Microthlaspi</taxon>
    </lineage>
</organism>
<comment type="caution">
    <text evidence="7">The sequence shown here is derived from an EMBL/GenBank/DDBJ whole genome shotgun (WGS) entry which is preliminary data.</text>
</comment>
<dbReference type="SUPFAM" id="SSF74784">
    <property type="entry name" value="Translin"/>
    <property type="match status" value="1"/>
</dbReference>
<sequence>MAPKALSTPKFQGPRENRRSISSHSTSPLSSNAFPDQRSFREILTREHKENKRITTNRYDMWLKLGTCDHNFNEKRERVVKASRDITMNSKKKSHLSGSQTQQRQQRGGFGESRERFRSRERAKIFTANERASTNKFLEAETSFSPGVQEYFEAATFYKFCLSGTLSTLDEFNATLLPFSEPSMEPLQNNILDYILGLADFTGEVMRITIGRIADGEIELAERICQFVRQIYRELMLVVPKMDVSYDM</sequence>
<evidence type="ECO:0000313" key="8">
    <source>
        <dbReference type="Proteomes" id="UP000467841"/>
    </source>
</evidence>
<evidence type="ECO:0000313" key="7">
    <source>
        <dbReference type="EMBL" id="CAA7017804.1"/>
    </source>
</evidence>
<name>A0A6D2HP16_9BRAS</name>
<evidence type="ECO:0000256" key="1">
    <source>
        <dbReference type="ARBA" id="ARBA00004123"/>
    </source>
</evidence>
<keyword evidence="4" id="KW-0963">Cytoplasm</keyword>
<feature type="compositionally biased region" description="Low complexity" evidence="6">
    <location>
        <begin position="20"/>
        <end position="31"/>
    </location>
</feature>
<evidence type="ECO:0000256" key="4">
    <source>
        <dbReference type="ARBA" id="ARBA00022490"/>
    </source>
</evidence>
<dbReference type="InterPro" id="IPR016069">
    <property type="entry name" value="Translin_C"/>
</dbReference>
<dbReference type="GO" id="GO:0005634">
    <property type="term" value="C:nucleus"/>
    <property type="evidence" value="ECO:0007669"/>
    <property type="project" value="UniProtKB-SubCell"/>
</dbReference>
<dbReference type="Pfam" id="PF01997">
    <property type="entry name" value="Translin"/>
    <property type="match status" value="1"/>
</dbReference>
<evidence type="ECO:0000256" key="6">
    <source>
        <dbReference type="SAM" id="MobiDB-lite"/>
    </source>
</evidence>
<keyword evidence="5" id="KW-0539">Nucleus</keyword>
<comment type="subcellular location">
    <subcellularLocation>
        <location evidence="2">Cytoplasm</location>
    </subcellularLocation>
    <subcellularLocation>
        <location evidence="1">Nucleus</location>
    </subcellularLocation>
</comment>
<evidence type="ECO:0000256" key="5">
    <source>
        <dbReference type="ARBA" id="ARBA00023242"/>
    </source>
</evidence>
<protein>
    <recommendedName>
        <fullName evidence="9">Translin-associated protein X</fullName>
    </recommendedName>
</protein>
<dbReference type="InterPro" id="IPR002848">
    <property type="entry name" value="Translin_fam"/>
</dbReference>
<dbReference type="Proteomes" id="UP000467841">
    <property type="component" value="Unassembled WGS sequence"/>
</dbReference>
<dbReference type="InterPro" id="IPR016068">
    <property type="entry name" value="Translin_N"/>
</dbReference>
<dbReference type="EMBL" id="CACVBM020000333">
    <property type="protein sequence ID" value="CAA7017804.1"/>
    <property type="molecule type" value="Genomic_DNA"/>
</dbReference>
<dbReference type="CDD" id="cd14820">
    <property type="entry name" value="TRAX"/>
    <property type="match status" value="1"/>
</dbReference>
<keyword evidence="8" id="KW-1185">Reference proteome</keyword>
<accession>A0A6D2HP16</accession>
<dbReference type="GO" id="GO:0043565">
    <property type="term" value="F:sequence-specific DNA binding"/>
    <property type="evidence" value="ECO:0007669"/>
    <property type="project" value="InterPro"/>
</dbReference>
<dbReference type="OrthoDB" id="31005at2759"/>
<dbReference type="GO" id="GO:0005737">
    <property type="term" value="C:cytoplasm"/>
    <property type="evidence" value="ECO:0007669"/>
    <property type="project" value="UniProtKB-SubCell"/>
</dbReference>
<dbReference type="Gene3D" id="1.20.58.200">
    <property type="entry name" value="Translin, domain 2"/>
    <property type="match status" value="1"/>
</dbReference>
<dbReference type="AlphaFoldDB" id="A0A6D2HP16"/>
<comment type="similarity">
    <text evidence="3">Belongs to the translin family.</text>
</comment>
<gene>
    <name evidence="7" type="ORF">MERR_LOCUS5039</name>
</gene>
<evidence type="ECO:0008006" key="9">
    <source>
        <dbReference type="Google" id="ProtNLM"/>
    </source>
</evidence>
<reference evidence="7" key="1">
    <citation type="submission" date="2020-01" db="EMBL/GenBank/DDBJ databases">
        <authorList>
            <person name="Mishra B."/>
        </authorList>
    </citation>
    <scope>NUCLEOTIDE SEQUENCE [LARGE SCALE GENOMIC DNA]</scope>
</reference>
<feature type="compositionally biased region" description="Low complexity" evidence="6">
    <location>
        <begin position="97"/>
        <end position="107"/>
    </location>
</feature>
<dbReference type="InterPro" id="IPR036081">
    <property type="entry name" value="Translin_sf"/>
</dbReference>
<evidence type="ECO:0000256" key="2">
    <source>
        <dbReference type="ARBA" id="ARBA00004496"/>
    </source>
</evidence>
<proteinExistence type="inferred from homology"/>
<feature type="region of interest" description="Disordered" evidence="6">
    <location>
        <begin position="83"/>
        <end position="116"/>
    </location>
</feature>
<dbReference type="PANTHER" id="PTHR10741">
    <property type="entry name" value="TRANSLIN AND TRANSLIN ASSOCIATED PROTEIN X"/>
    <property type="match status" value="1"/>
</dbReference>